<feature type="binding site" evidence="19">
    <location>
        <begin position="28"/>
        <end position="29"/>
    </location>
    <ligand>
        <name>D-ribulose 5-phosphate</name>
        <dbReference type="ChEBI" id="CHEBI:58121"/>
    </ligand>
</feature>
<evidence type="ECO:0000313" key="21">
    <source>
        <dbReference type="EMBL" id="GAA3523110.1"/>
    </source>
</evidence>
<dbReference type="Proteomes" id="UP001500689">
    <property type="component" value="Unassembled WGS sequence"/>
</dbReference>
<dbReference type="EC" id="4.1.99.12" evidence="19"/>
<comment type="catalytic activity">
    <reaction evidence="17 18">
        <text>GTP + 4 H2O = 2,5-diamino-6-hydroxy-4-(5-phosphoribosylamino)-pyrimidine + formate + 2 phosphate + 3 H(+)</text>
        <dbReference type="Rhea" id="RHEA:23704"/>
        <dbReference type="ChEBI" id="CHEBI:15377"/>
        <dbReference type="ChEBI" id="CHEBI:15378"/>
        <dbReference type="ChEBI" id="CHEBI:15740"/>
        <dbReference type="ChEBI" id="CHEBI:37565"/>
        <dbReference type="ChEBI" id="CHEBI:43474"/>
        <dbReference type="ChEBI" id="CHEBI:58614"/>
        <dbReference type="EC" id="3.5.4.25"/>
    </reaction>
</comment>
<feature type="active site" description="Proton acceptor" evidence="18">
    <location>
        <position position="330"/>
    </location>
</feature>
<dbReference type="NCBIfam" id="NF001591">
    <property type="entry name" value="PRK00393.1"/>
    <property type="match status" value="1"/>
</dbReference>
<evidence type="ECO:0000256" key="14">
    <source>
        <dbReference type="ARBA" id="ARBA00022840"/>
    </source>
</evidence>
<feature type="binding site" evidence="18">
    <location>
        <begin position="296"/>
        <end position="298"/>
    </location>
    <ligand>
        <name>GTP</name>
        <dbReference type="ChEBI" id="CHEBI:37565"/>
    </ligand>
</feature>
<dbReference type="HAMAP" id="MF_00180">
    <property type="entry name" value="RibB"/>
    <property type="match status" value="1"/>
</dbReference>
<dbReference type="Pfam" id="PF00925">
    <property type="entry name" value="GTP_cyclohydro2"/>
    <property type="match status" value="1"/>
</dbReference>
<feature type="binding site" evidence="19">
    <location>
        <position position="29"/>
    </location>
    <ligand>
        <name>Mg(2+)</name>
        <dbReference type="ChEBI" id="CHEBI:18420"/>
        <label>2</label>
    </ligand>
</feature>
<evidence type="ECO:0000256" key="3">
    <source>
        <dbReference type="ARBA" id="ARBA00004853"/>
    </source>
</evidence>
<sequence>MTSFDSVPEVLDDLRSGKPVVVVDDQDRENEGDLICAAQFATSEVISFLVRHSSGYLCVAMPGEAADRLDLPPMVTSNEDPRGTAYTVTADARTGVGTGISARDRARTARVLADPGSQATDLTRPGHVVPLRARRGGVLERRGHTESAVDLMTLAGMRPAGVLAEVVSELDPTGMARLPELQKFAREHDLRIISVDDIVRYRRERVVQRVTRSRLPVCDAPFDVLGYRDVTGVEQIALVLGELEGAEDVLVRVHSECFTGDVLGSMRCDCGPQLQDALAAIVAAGRGVVVYVRGHEGRGIGLLRKLETYRLQDRGCDTVDANLALGLPVDARDYAAPAAILHDLGIRSIRLLSGNPAKLRALREHGVAVERMTPPPARVTKYNQAYLETKRARLGHRFPGVQDPPEAVIGIVEHGDARGRVLGFPTANLSLEIDECELADGVYGGLAWVHGDEPGDATAYVAAISVGTNPTFAGVEQRFEVHLLDFDRDIYGRELMVVPRAFLRPMLAFDSAGALVNQIRGDLDEIRALARDWQPRTGATSEAAAQSARSSSRR</sequence>
<keyword evidence="9" id="KW-0808">Transferase</keyword>
<keyword evidence="6 19" id="KW-0686">Riboflavin biosynthesis</keyword>
<dbReference type="InterPro" id="IPR000422">
    <property type="entry name" value="DHBP_synthase_RibB"/>
</dbReference>
<dbReference type="SUPFAM" id="SSF142695">
    <property type="entry name" value="RibA-like"/>
    <property type="match status" value="1"/>
</dbReference>
<evidence type="ECO:0000256" key="1">
    <source>
        <dbReference type="ARBA" id="ARBA00000141"/>
    </source>
</evidence>
<dbReference type="SMART" id="SM00904">
    <property type="entry name" value="Flavokinase"/>
    <property type="match status" value="1"/>
</dbReference>
<dbReference type="EC" id="3.5.4.25" evidence="18"/>
<keyword evidence="19" id="KW-0460">Magnesium</keyword>
<evidence type="ECO:0000256" key="2">
    <source>
        <dbReference type="ARBA" id="ARBA00002284"/>
    </source>
</evidence>
<feature type="active site" description="Nucleophile" evidence="18">
    <location>
        <position position="332"/>
    </location>
</feature>
<name>A0ABP6UZ34_9PSEU</name>
<protein>
    <recommendedName>
        <fullName evidence="18 19">Multifunctional fusion protein</fullName>
    </recommendedName>
    <domain>
        <recommendedName>
            <fullName evidence="18">GTP cyclohydrolase-2</fullName>
            <ecNumber evidence="18">3.5.4.25</ecNumber>
        </recommendedName>
        <alternativeName>
            <fullName evidence="18">GTP cyclohydrolase II</fullName>
        </alternativeName>
    </domain>
    <domain>
        <recommendedName>
            <fullName evidence="19">3,4-dihydroxy-2-butanone 4-phosphate synthase</fullName>
            <shortName evidence="19">DHBP synthase</shortName>
            <ecNumber evidence="19">4.1.99.12</ecNumber>
        </recommendedName>
    </domain>
</protein>
<dbReference type="PANTHER" id="PTHR21327">
    <property type="entry name" value="GTP CYCLOHYDROLASE II-RELATED"/>
    <property type="match status" value="1"/>
</dbReference>
<feature type="binding site" evidence="19">
    <location>
        <position position="144"/>
    </location>
    <ligand>
        <name>Mg(2+)</name>
        <dbReference type="ChEBI" id="CHEBI:18420"/>
        <label>2</label>
    </ligand>
</feature>
<evidence type="ECO:0000256" key="17">
    <source>
        <dbReference type="ARBA" id="ARBA00049295"/>
    </source>
</evidence>
<dbReference type="InterPro" id="IPR032677">
    <property type="entry name" value="GTP_cyclohydro_II"/>
</dbReference>
<feature type="binding site" evidence="18">
    <location>
        <position position="358"/>
    </location>
    <ligand>
        <name>GTP</name>
        <dbReference type="ChEBI" id="CHEBI:37565"/>
    </ligand>
</feature>
<evidence type="ECO:0000256" key="13">
    <source>
        <dbReference type="ARBA" id="ARBA00022833"/>
    </source>
</evidence>
<feature type="domain" description="Riboflavin kinase" evidence="20">
    <location>
        <begin position="393"/>
        <end position="531"/>
    </location>
</feature>
<feature type="binding site" evidence="18">
    <location>
        <position position="318"/>
    </location>
    <ligand>
        <name>GTP</name>
        <dbReference type="ChEBI" id="CHEBI:37565"/>
    </ligand>
</feature>
<dbReference type="InterPro" id="IPR015865">
    <property type="entry name" value="Riboflavin_kinase_bac/euk"/>
</dbReference>
<evidence type="ECO:0000256" key="7">
    <source>
        <dbReference type="ARBA" id="ARBA00022630"/>
    </source>
</evidence>
<evidence type="ECO:0000256" key="10">
    <source>
        <dbReference type="ARBA" id="ARBA00022723"/>
    </source>
</evidence>
<accession>A0ABP6UZ34</accession>
<evidence type="ECO:0000256" key="15">
    <source>
        <dbReference type="ARBA" id="ARBA00023134"/>
    </source>
</evidence>
<comment type="pathway">
    <text evidence="4 19">Cofactor biosynthesis; riboflavin biosynthesis; 2-hydroxy-3-oxobutyl phosphate from D-ribulose 5-phosphate: step 1/1.</text>
</comment>
<feature type="binding site" evidence="18">
    <location>
        <position position="268"/>
    </location>
    <ligand>
        <name>Zn(2+)</name>
        <dbReference type="ChEBI" id="CHEBI:29105"/>
        <note>catalytic</note>
    </ligand>
</feature>
<dbReference type="InterPro" id="IPR017945">
    <property type="entry name" value="DHBP_synth_RibB-like_a/b_dom"/>
</dbReference>
<keyword evidence="15 18" id="KW-0342">GTP-binding</keyword>
<reference evidence="22" key="1">
    <citation type="journal article" date="2019" name="Int. J. Syst. Evol. Microbiol.">
        <title>The Global Catalogue of Microorganisms (GCM) 10K type strain sequencing project: providing services to taxonomists for standard genome sequencing and annotation.</title>
        <authorList>
            <consortium name="The Broad Institute Genomics Platform"/>
            <consortium name="The Broad Institute Genome Sequencing Center for Infectious Disease"/>
            <person name="Wu L."/>
            <person name="Ma J."/>
        </authorList>
    </citation>
    <scope>NUCLEOTIDE SEQUENCE [LARGE SCALE GENOMIC DNA]</scope>
    <source>
        <strain evidence="22">JCM 16898</strain>
    </source>
</reference>
<dbReference type="NCBIfam" id="TIGR00506">
    <property type="entry name" value="ribB"/>
    <property type="match status" value="1"/>
</dbReference>
<dbReference type="Gene3D" id="3.90.870.10">
    <property type="entry name" value="DHBP synthase"/>
    <property type="match status" value="1"/>
</dbReference>
<feature type="binding site" evidence="19">
    <location>
        <begin position="141"/>
        <end position="145"/>
    </location>
    <ligand>
        <name>D-ribulose 5-phosphate</name>
        <dbReference type="ChEBI" id="CHEBI:58121"/>
    </ligand>
</feature>
<dbReference type="EMBL" id="BAAAZN010000001">
    <property type="protein sequence ID" value="GAA3523110.1"/>
    <property type="molecule type" value="Genomic_DNA"/>
</dbReference>
<comment type="cofactor">
    <cofactor evidence="18">
        <name>Zn(2+)</name>
        <dbReference type="ChEBI" id="CHEBI:29105"/>
    </cofactor>
    <text evidence="18">Binds 1 zinc ion per subunit.</text>
</comment>
<dbReference type="Gene3D" id="3.40.50.10990">
    <property type="entry name" value="GTP cyclohydrolase II"/>
    <property type="match status" value="1"/>
</dbReference>
<evidence type="ECO:0000256" key="9">
    <source>
        <dbReference type="ARBA" id="ARBA00022679"/>
    </source>
</evidence>
<keyword evidence="19" id="KW-0456">Lyase</keyword>
<dbReference type="NCBIfam" id="NF006803">
    <property type="entry name" value="PRK09311.1"/>
    <property type="match status" value="1"/>
</dbReference>
<feature type="binding site" evidence="18">
    <location>
        <begin position="252"/>
        <end position="256"/>
    </location>
    <ligand>
        <name>GTP</name>
        <dbReference type="ChEBI" id="CHEBI:37565"/>
    </ligand>
</feature>
<evidence type="ECO:0000256" key="4">
    <source>
        <dbReference type="ARBA" id="ARBA00004904"/>
    </source>
</evidence>
<keyword evidence="22" id="KW-1185">Reference proteome</keyword>
<keyword evidence="7" id="KW-0285">Flavoprotein</keyword>
<dbReference type="SUPFAM" id="SSF55821">
    <property type="entry name" value="YrdC/RibB"/>
    <property type="match status" value="1"/>
</dbReference>
<dbReference type="Pfam" id="PF00926">
    <property type="entry name" value="DHBP_synthase"/>
    <property type="match status" value="1"/>
</dbReference>
<feature type="binding site" evidence="19">
    <location>
        <position position="33"/>
    </location>
    <ligand>
        <name>D-ribulose 5-phosphate</name>
        <dbReference type="ChEBI" id="CHEBI:58121"/>
    </ligand>
</feature>
<evidence type="ECO:0000256" key="8">
    <source>
        <dbReference type="ARBA" id="ARBA00022643"/>
    </source>
</evidence>
<evidence type="ECO:0000259" key="20">
    <source>
        <dbReference type="SMART" id="SM00904"/>
    </source>
</evidence>
<gene>
    <name evidence="19" type="primary">ribB</name>
    <name evidence="18" type="synonym">ribA</name>
    <name evidence="21" type="ORF">GCM10022222_01320</name>
</gene>
<keyword evidence="19" id="KW-0464">Manganese</keyword>
<keyword evidence="12 18" id="KW-0378">Hydrolase</keyword>
<keyword evidence="11 18" id="KW-0547">Nucleotide-binding</keyword>
<dbReference type="PANTHER" id="PTHR21327:SF18">
    <property type="entry name" value="3,4-DIHYDROXY-2-BUTANONE 4-PHOSPHATE SYNTHASE"/>
    <property type="match status" value="1"/>
</dbReference>
<comment type="similarity">
    <text evidence="19">Belongs to the DHBP synthase family.</text>
</comment>
<feature type="binding site" evidence="18">
    <location>
        <position position="257"/>
    </location>
    <ligand>
        <name>Zn(2+)</name>
        <dbReference type="ChEBI" id="CHEBI:29105"/>
        <note>catalytic</note>
    </ligand>
</feature>
<comment type="function">
    <text evidence="18">Catalyzes the conversion of GTP to 2,5-diamino-6-ribosylamino-4(3H)-pyrimidinone 5'-phosphate (DARP), formate and pyrophosphate.</text>
</comment>
<feature type="binding site" evidence="19">
    <location>
        <position position="29"/>
    </location>
    <ligand>
        <name>Mg(2+)</name>
        <dbReference type="ChEBI" id="CHEBI:18420"/>
        <label>1</label>
    </ligand>
</feature>
<comment type="function">
    <text evidence="2 19">Catalyzes the conversion of D-ribulose 5-phosphate to formate and 3,4-dihydroxy-2-butanone 4-phosphate.</text>
</comment>
<feature type="binding site" evidence="18">
    <location>
        <position position="273"/>
    </location>
    <ligand>
        <name>GTP</name>
        <dbReference type="ChEBI" id="CHEBI:37565"/>
    </ligand>
</feature>
<dbReference type="CDD" id="cd00641">
    <property type="entry name" value="GTP_cyclohydro2"/>
    <property type="match status" value="1"/>
</dbReference>
<comment type="catalytic activity">
    <reaction evidence="1 19">
        <text>D-ribulose 5-phosphate = (2S)-2-hydroxy-3-oxobutyl phosphate + formate + H(+)</text>
        <dbReference type="Rhea" id="RHEA:18457"/>
        <dbReference type="ChEBI" id="CHEBI:15378"/>
        <dbReference type="ChEBI" id="CHEBI:15740"/>
        <dbReference type="ChEBI" id="CHEBI:58121"/>
        <dbReference type="ChEBI" id="CHEBI:58830"/>
        <dbReference type="EC" id="4.1.99.12"/>
    </reaction>
</comment>
<evidence type="ECO:0000256" key="12">
    <source>
        <dbReference type="ARBA" id="ARBA00022801"/>
    </source>
</evidence>
<comment type="subunit">
    <text evidence="19">Homodimer.</text>
</comment>
<keyword evidence="8" id="KW-0288">FMN</keyword>
<dbReference type="InterPro" id="IPR036144">
    <property type="entry name" value="RibA-like_sf"/>
</dbReference>
<dbReference type="HAMAP" id="MF_00179">
    <property type="entry name" value="RibA"/>
    <property type="match status" value="1"/>
</dbReference>
<evidence type="ECO:0000256" key="16">
    <source>
        <dbReference type="ARBA" id="ARBA00047880"/>
    </source>
</evidence>
<dbReference type="SUPFAM" id="SSF82114">
    <property type="entry name" value="Riboflavin kinase-like"/>
    <property type="match status" value="1"/>
</dbReference>
<keyword evidence="14" id="KW-0067">ATP-binding</keyword>
<evidence type="ECO:0000256" key="6">
    <source>
        <dbReference type="ARBA" id="ARBA00022619"/>
    </source>
</evidence>
<organism evidence="21 22">
    <name type="scientific">Amycolatopsis ultiminotia</name>
    <dbReference type="NCBI Taxonomy" id="543629"/>
    <lineage>
        <taxon>Bacteria</taxon>
        <taxon>Bacillati</taxon>
        <taxon>Actinomycetota</taxon>
        <taxon>Actinomycetes</taxon>
        <taxon>Pseudonocardiales</taxon>
        <taxon>Pseudonocardiaceae</taxon>
        <taxon>Amycolatopsis</taxon>
    </lineage>
</organism>
<keyword evidence="13 18" id="KW-0862">Zinc</keyword>
<dbReference type="Gene3D" id="2.40.30.30">
    <property type="entry name" value="Riboflavin kinase-like"/>
    <property type="match status" value="1"/>
</dbReference>
<dbReference type="RefSeq" id="WP_344854230.1">
    <property type="nucleotide sequence ID" value="NZ_BAAAZN010000001.1"/>
</dbReference>
<dbReference type="InterPro" id="IPR023465">
    <property type="entry name" value="Riboflavin_kinase_dom_sf"/>
</dbReference>
<comment type="similarity">
    <text evidence="18">Belongs to the GTP cyclohydrolase II family.</text>
</comment>
<comment type="caution">
    <text evidence="21">The sequence shown here is derived from an EMBL/GenBank/DDBJ whole genome shotgun (WGS) entry which is preliminary data.</text>
</comment>
<evidence type="ECO:0000256" key="18">
    <source>
        <dbReference type="HAMAP-Rule" id="MF_00179"/>
    </source>
</evidence>
<comment type="catalytic activity">
    <reaction evidence="16">
        <text>riboflavin + ATP = FMN + ADP + H(+)</text>
        <dbReference type="Rhea" id="RHEA:14357"/>
        <dbReference type="ChEBI" id="CHEBI:15378"/>
        <dbReference type="ChEBI" id="CHEBI:30616"/>
        <dbReference type="ChEBI" id="CHEBI:57986"/>
        <dbReference type="ChEBI" id="CHEBI:58210"/>
        <dbReference type="ChEBI" id="CHEBI:456216"/>
        <dbReference type="EC" id="2.7.1.26"/>
    </reaction>
</comment>
<feature type="site" description="Essential for catalytic activity" evidence="19">
    <location>
        <position position="127"/>
    </location>
</feature>
<proteinExistence type="inferred from homology"/>
<feature type="binding site" evidence="18">
    <location>
        <position position="270"/>
    </location>
    <ligand>
        <name>Zn(2+)</name>
        <dbReference type="ChEBI" id="CHEBI:29105"/>
        <note>catalytic</note>
    </ligand>
</feature>
<feature type="site" description="Essential for catalytic activity" evidence="19">
    <location>
        <position position="165"/>
    </location>
</feature>
<comment type="similarity">
    <text evidence="5">In the N-terminal section; belongs to the DHBP synthase family.</text>
</comment>
<dbReference type="InterPro" id="IPR000926">
    <property type="entry name" value="RibA"/>
</dbReference>
<keyword evidence="10 19" id="KW-0479">Metal-binding</keyword>
<evidence type="ECO:0000313" key="22">
    <source>
        <dbReference type="Proteomes" id="UP001500689"/>
    </source>
</evidence>
<feature type="binding site" evidence="18">
    <location>
        <position position="353"/>
    </location>
    <ligand>
        <name>GTP</name>
        <dbReference type="ChEBI" id="CHEBI:37565"/>
    </ligand>
</feature>
<dbReference type="Pfam" id="PF01687">
    <property type="entry name" value="Flavokinase"/>
    <property type="match status" value="1"/>
</dbReference>
<evidence type="ECO:0000256" key="11">
    <source>
        <dbReference type="ARBA" id="ARBA00022741"/>
    </source>
</evidence>
<comment type="pathway">
    <text evidence="3 18">Cofactor biosynthesis; riboflavin biosynthesis; 5-amino-6-(D-ribitylamino)uracil from GTP: step 1/4.</text>
</comment>
<evidence type="ECO:0000256" key="5">
    <source>
        <dbReference type="ARBA" id="ARBA00005520"/>
    </source>
</evidence>
<comment type="cofactor">
    <cofactor evidence="19">
        <name>Mg(2+)</name>
        <dbReference type="ChEBI" id="CHEBI:18420"/>
    </cofactor>
    <cofactor evidence="19">
        <name>Mn(2+)</name>
        <dbReference type="ChEBI" id="CHEBI:29035"/>
    </cofactor>
    <text evidence="19">Binds 2 divalent metal cations per subunit. Magnesium or manganese.</text>
</comment>
<evidence type="ECO:0000256" key="19">
    <source>
        <dbReference type="HAMAP-Rule" id="MF_00180"/>
    </source>
</evidence>